<name>A0A6I6NL78_9ACTN</name>
<accession>A0A6I6NL78</accession>
<dbReference type="EMBL" id="CP047020">
    <property type="protein sequence ID" value="QHA08926.1"/>
    <property type="molecule type" value="Genomic_DNA"/>
</dbReference>
<dbReference type="Proteomes" id="UP000436138">
    <property type="component" value="Chromosome"/>
</dbReference>
<evidence type="ECO:0000313" key="3">
    <source>
        <dbReference type="Proteomes" id="UP000436138"/>
    </source>
</evidence>
<dbReference type="KEGG" id="sbro:GQF42_41855"/>
<dbReference type="RefSeq" id="WP_158928818.1">
    <property type="nucleotide sequence ID" value="NZ_CP047020.1"/>
</dbReference>
<dbReference type="AlphaFoldDB" id="A0A6I6NL78"/>
<organism evidence="2 3">
    <name type="scientific">Streptomyces broussonetiae</name>
    <dbReference type="NCBI Taxonomy" id="2686304"/>
    <lineage>
        <taxon>Bacteria</taxon>
        <taxon>Bacillati</taxon>
        <taxon>Actinomycetota</taxon>
        <taxon>Actinomycetes</taxon>
        <taxon>Kitasatosporales</taxon>
        <taxon>Streptomycetaceae</taxon>
        <taxon>Streptomyces</taxon>
    </lineage>
</organism>
<feature type="compositionally biased region" description="Basic and acidic residues" evidence="1">
    <location>
        <begin position="57"/>
        <end position="78"/>
    </location>
</feature>
<keyword evidence="3" id="KW-1185">Reference proteome</keyword>
<sequence length="159" mass="18040">MNSRSAASLRARYVEQAAGDLEENRHRQRELAERLRMLKQEEALLTDILALAERYEETNAPALRERPEREAVTSREKAAATGKPVQPLLRDVLIELLGAHDAPRSAKDLRDELMARHPDRSPTPQVVRNALASLVAKGRIRRHERARSVSYTVAEHPTR</sequence>
<protein>
    <submittedName>
        <fullName evidence="2">Uncharacterized protein</fullName>
    </submittedName>
</protein>
<reference evidence="2 3" key="1">
    <citation type="submission" date="2019-12" db="EMBL/GenBank/DDBJ databases">
        <title>Streptomyces sp. strain T44 isolated from rhizosphere soil of Broussonetia papyrifera.</title>
        <authorList>
            <person name="Mo P."/>
        </authorList>
    </citation>
    <scope>NUCLEOTIDE SEQUENCE [LARGE SCALE GENOMIC DNA]</scope>
    <source>
        <strain evidence="2 3">T44</strain>
    </source>
</reference>
<gene>
    <name evidence="2" type="ORF">GQF42_41855</name>
</gene>
<proteinExistence type="predicted"/>
<feature type="region of interest" description="Disordered" evidence="1">
    <location>
        <begin position="57"/>
        <end position="83"/>
    </location>
</feature>
<evidence type="ECO:0000313" key="2">
    <source>
        <dbReference type="EMBL" id="QHA08926.1"/>
    </source>
</evidence>
<evidence type="ECO:0000256" key="1">
    <source>
        <dbReference type="SAM" id="MobiDB-lite"/>
    </source>
</evidence>